<dbReference type="Proteomes" id="UP000272771">
    <property type="component" value="Chromosome"/>
</dbReference>
<evidence type="ECO:0000256" key="7">
    <source>
        <dbReference type="ARBA" id="ARBA00039751"/>
    </source>
</evidence>
<evidence type="ECO:0000256" key="5">
    <source>
        <dbReference type="ARBA" id="ARBA00023002"/>
    </source>
</evidence>
<accession>A0A3S4YRG0</accession>
<dbReference type="RefSeq" id="WP_004283267.1">
    <property type="nucleotide sequence ID" value="NZ_CAUJRG010000007.1"/>
</dbReference>
<dbReference type="OrthoDB" id="9790035at2"/>
<name>A0A3S4YRG0_9NEIS</name>
<dbReference type="STRING" id="28091.SAMEA3174300_01631"/>
<evidence type="ECO:0000256" key="2">
    <source>
        <dbReference type="ARBA" id="ARBA00006730"/>
    </source>
</evidence>
<evidence type="ECO:0000313" key="10">
    <source>
        <dbReference type="EMBL" id="VEJ51066.1"/>
    </source>
</evidence>
<protein>
    <recommendedName>
        <fullName evidence="7">D-amino-acid oxidase</fullName>
        <ecNumber evidence="6">1.4.3.3</ecNumber>
    </recommendedName>
</protein>
<evidence type="ECO:0000256" key="4">
    <source>
        <dbReference type="ARBA" id="ARBA00022827"/>
    </source>
</evidence>
<evidence type="ECO:0000256" key="8">
    <source>
        <dbReference type="ARBA" id="ARBA00049547"/>
    </source>
</evidence>
<organism evidence="10 11">
    <name type="scientific">Neisseria weaveri</name>
    <dbReference type="NCBI Taxonomy" id="28091"/>
    <lineage>
        <taxon>Bacteria</taxon>
        <taxon>Pseudomonadati</taxon>
        <taxon>Pseudomonadota</taxon>
        <taxon>Betaproteobacteria</taxon>
        <taxon>Neisseriales</taxon>
        <taxon>Neisseriaceae</taxon>
        <taxon>Neisseria</taxon>
    </lineage>
</organism>
<reference evidence="10 11" key="1">
    <citation type="submission" date="2018-12" db="EMBL/GenBank/DDBJ databases">
        <authorList>
            <consortium name="Pathogen Informatics"/>
        </authorList>
    </citation>
    <scope>NUCLEOTIDE SEQUENCE [LARGE SCALE GENOMIC DNA]</scope>
    <source>
        <strain evidence="10 11">NCTC12742</strain>
    </source>
</reference>
<comment type="cofactor">
    <cofactor evidence="1">
        <name>FAD</name>
        <dbReference type="ChEBI" id="CHEBI:57692"/>
    </cofactor>
</comment>
<comment type="similarity">
    <text evidence="2">Belongs to the DAMOX/DASOX family.</text>
</comment>
<keyword evidence="3" id="KW-0285">Flavoprotein</keyword>
<keyword evidence="4" id="KW-0274">FAD</keyword>
<dbReference type="GO" id="GO:0071949">
    <property type="term" value="F:FAD binding"/>
    <property type="evidence" value="ECO:0007669"/>
    <property type="project" value="InterPro"/>
</dbReference>
<dbReference type="InterPro" id="IPR036188">
    <property type="entry name" value="FAD/NAD-bd_sf"/>
</dbReference>
<dbReference type="Gene3D" id="3.50.50.60">
    <property type="entry name" value="FAD/NAD(P)-binding domain"/>
    <property type="match status" value="1"/>
</dbReference>
<dbReference type="EC" id="1.4.3.3" evidence="6"/>
<dbReference type="EMBL" id="LR134533">
    <property type="protein sequence ID" value="VEJ51066.1"/>
    <property type="molecule type" value="Genomic_DNA"/>
</dbReference>
<dbReference type="InterPro" id="IPR006076">
    <property type="entry name" value="FAD-dep_OxRdtase"/>
</dbReference>
<dbReference type="GO" id="GO:0046416">
    <property type="term" value="P:D-amino acid metabolic process"/>
    <property type="evidence" value="ECO:0007669"/>
    <property type="project" value="InterPro"/>
</dbReference>
<dbReference type="AlphaFoldDB" id="A0A3S4YRG0"/>
<keyword evidence="11" id="KW-1185">Reference proteome</keyword>
<evidence type="ECO:0000256" key="1">
    <source>
        <dbReference type="ARBA" id="ARBA00001974"/>
    </source>
</evidence>
<dbReference type="PANTHER" id="PTHR11530:SF11">
    <property type="entry name" value="D-ASPARTATE OXIDASE"/>
    <property type="match status" value="1"/>
</dbReference>
<evidence type="ECO:0000259" key="9">
    <source>
        <dbReference type="Pfam" id="PF01266"/>
    </source>
</evidence>
<keyword evidence="5" id="KW-0560">Oxidoreductase</keyword>
<dbReference type="GO" id="GO:0003884">
    <property type="term" value="F:D-amino-acid oxidase activity"/>
    <property type="evidence" value="ECO:0007669"/>
    <property type="project" value="UniProtKB-EC"/>
</dbReference>
<dbReference type="Gene3D" id="3.30.9.10">
    <property type="entry name" value="D-Amino Acid Oxidase, subunit A, domain 2"/>
    <property type="match status" value="1"/>
</dbReference>
<dbReference type="PANTHER" id="PTHR11530">
    <property type="entry name" value="D-AMINO ACID OXIDASE"/>
    <property type="match status" value="1"/>
</dbReference>
<evidence type="ECO:0000256" key="3">
    <source>
        <dbReference type="ARBA" id="ARBA00022630"/>
    </source>
</evidence>
<dbReference type="Pfam" id="PF01266">
    <property type="entry name" value="DAO"/>
    <property type="match status" value="1"/>
</dbReference>
<dbReference type="SUPFAM" id="SSF54373">
    <property type="entry name" value="FAD-linked reductases, C-terminal domain"/>
    <property type="match status" value="1"/>
</dbReference>
<sequence length="368" mass="40728">MTLRTAILGGGLCGRLIAFQLAEQGIAVELFDKGSRNGDQAAAYIAAAMLAPSAESVEATPEVTKLGRQSTALWQDLTGRLKTHIFKQQNGSLIVWHGQDRPLAVQFEQHLRRAHQGGQPAERWQAADIAEHEPQLQGRFGQALYLPEEGQLDGRQVLNALADALDEYRVPCHWHSETDTAALHQQFDWVIDCRGFGAKSAWNRPSEIQTASKLRGIRGEVARVYAPEMTLHRPVRLLHPRYPLYIAPKENHIFVIGATQIESESNAPASVRSGLELLSALYAVHPAFGEAQILEIATNLRPTLNHHNPEIRYDLKQQLVEVNGLFRHGFMISPAVTAAAVRLITRLIRGQAVPESDDISGLPYLPLN</sequence>
<feature type="domain" description="FAD dependent oxidoreductase" evidence="9">
    <location>
        <begin position="5"/>
        <end position="336"/>
    </location>
</feature>
<dbReference type="InterPro" id="IPR023209">
    <property type="entry name" value="DAO"/>
</dbReference>
<comment type="catalytic activity">
    <reaction evidence="8">
        <text>a D-alpha-amino acid + O2 + H2O = a 2-oxocarboxylate + H2O2 + NH4(+)</text>
        <dbReference type="Rhea" id="RHEA:21816"/>
        <dbReference type="ChEBI" id="CHEBI:15377"/>
        <dbReference type="ChEBI" id="CHEBI:15379"/>
        <dbReference type="ChEBI" id="CHEBI:16240"/>
        <dbReference type="ChEBI" id="CHEBI:28938"/>
        <dbReference type="ChEBI" id="CHEBI:35179"/>
        <dbReference type="ChEBI" id="CHEBI:59871"/>
        <dbReference type="EC" id="1.4.3.3"/>
    </reaction>
    <physiologicalReaction direction="left-to-right" evidence="8">
        <dbReference type="Rhea" id="RHEA:21817"/>
    </physiologicalReaction>
</comment>
<proteinExistence type="inferred from homology"/>
<gene>
    <name evidence="10" type="ORF">NCTC12742_01007</name>
</gene>
<evidence type="ECO:0000256" key="6">
    <source>
        <dbReference type="ARBA" id="ARBA00039101"/>
    </source>
</evidence>
<dbReference type="SUPFAM" id="SSF51905">
    <property type="entry name" value="FAD/NAD(P)-binding domain"/>
    <property type="match status" value="1"/>
</dbReference>
<evidence type="ECO:0000313" key="11">
    <source>
        <dbReference type="Proteomes" id="UP000272771"/>
    </source>
</evidence>